<gene>
    <name evidence="2" type="ORF">PHYPA_030574</name>
</gene>
<evidence type="ECO:0000313" key="4">
    <source>
        <dbReference type="Proteomes" id="UP000006727"/>
    </source>
</evidence>
<dbReference type="EMBL" id="ABEU02000026">
    <property type="protein sequence ID" value="PNR27093.1"/>
    <property type="molecule type" value="Genomic_DNA"/>
</dbReference>
<sequence>MWSNTSKYVRHGSQRLVFPDRTVERYIDTSHKRITNTTSPVPQQIPRFTSIYLRLRISAALIHSANTLIAHPPSQTHPEWTEPRDRASRPRWQIHPLR</sequence>
<reference evidence="3" key="3">
    <citation type="submission" date="2020-12" db="UniProtKB">
        <authorList>
            <consortium name="EnsemblPlants"/>
        </authorList>
    </citation>
    <scope>IDENTIFICATION</scope>
</reference>
<protein>
    <submittedName>
        <fullName evidence="2 3">Uncharacterized protein</fullName>
    </submittedName>
</protein>
<evidence type="ECO:0000256" key="1">
    <source>
        <dbReference type="SAM" id="MobiDB-lite"/>
    </source>
</evidence>
<reference evidence="2 4" key="2">
    <citation type="journal article" date="2018" name="Plant J.">
        <title>The Physcomitrella patens chromosome-scale assembly reveals moss genome structure and evolution.</title>
        <authorList>
            <person name="Lang D."/>
            <person name="Ullrich K.K."/>
            <person name="Murat F."/>
            <person name="Fuchs J."/>
            <person name="Jenkins J."/>
            <person name="Haas F.B."/>
            <person name="Piednoel M."/>
            <person name="Gundlach H."/>
            <person name="Van Bel M."/>
            <person name="Meyberg R."/>
            <person name="Vives C."/>
            <person name="Morata J."/>
            <person name="Symeonidi A."/>
            <person name="Hiss M."/>
            <person name="Muchero W."/>
            <person name="Kamisugi Y."/>
            <person name="Saleh O."/>
            <person name="Blanc G."/>
            <person name="Decker E.L."/>
            <person name="van Gessel N."/>
            <person name="Grimwood J."/>
            <person name="Hayes R.D."/>
            <person name="Graham S.W."/>
            <person name="Gunter L.E."/>
            <person name="McDaniel S.F."/>
            <person name="Hoernstein S.N.W."/>
            <person name="Larsson A."/>
            <person name="Li F.W."/>
            <person name="Perroud P.F."/>
            <person name="Phillips J."/>
            <person name="Ranjan P."/>
            <person name="Rokshar D.S."/>
            <person name="Rothfels C.J."/>
            <person name="Schneider L."/>
            <person name="Shu S."/>
            <person name="Stevenson D.W."/>
            <person name="Thummler F."/>
            <person name="Tillich M."/>
            <person name="Villarreal Aguilar J.C."/>
            <person name="Widiez T."/>
            <person name="Wong G.K."/>
            <person name="Wymore A."/>
            <person name="Zhang Y."/>
            <person name="Zimmer A.D."/>
            <person name="Quatrano R.S."/>
            <person name="Mayer K.F.X."/>
            <person name="Goodstein D."/>
            <person name="Casacuberta J.M."/>
            <person name="Vandepoele K."/>
            <person name="Reski R."/>
            <person name="Cuming A.C."/>
            <person name="Tuskan G.A."/>
            <person name="Maumus F."/>
            <person name="Salse J."/>
            <person name="Schmutz J."/>
            <person name="Rensing S.A."/>
        </authorList>
    </citation>
    <scope>NUCLEOTIDE SEQUENCE [LARGE SCALE GENOMIC DNA]</scope>
    <source>
        <strain evidence="3 4">cv. Gransden 2004</strain>
    </source>
</reference>
<dbReference type="InParanoid" id="A0A2K1ICT6"/>
<organism evidence="2">
    <name type="scientific">Physcomitrium patens</name>
    <name type="common">Spreading-leaved earth moss</name>
    <name type="synonym">Physcomitrella patens</name>
    <dbReference type="NCBI Taxonomy" id="3218"/>
    <lineage>
        <taxon>Eukaryota</taxon>
        <taxon>Viridiplantae</taxon>
        <taxon>Streptophyta</taxon>
        <taxon>Embryophyta</taxon>
        <taxon>Bryophyta</taxon>
        <taxon>Bryophytina</taxon>
        <taxon>Bryopsida</taxon>
        <taxon>Funariidae</taxon>
        <taxon>Funariales</taxon>
        <taxon>Funariaceae</taxon>
        <taxon>Physcomitrium</taxon>
    </lineage>
</organism>
<feature type="region of interest" description="Disordered" evidence="1">
    <location>
        <begin position="70"/>
        <end position="98"/>
    </location>
</feature>
<dbReference type="Gramene" id="Pp3c26_12651V3.1">
    <property type="protein sequence ID" value="PAC:32917771.CDS.1"/>
    <property type="gene ID" value="Pp3c26_12651"/>
</dbReference>
<feature type="compositionally biased region" description="Basic and acidic residues" evidence="1">
    <location>
        <begin position="79"/>
        <end position="88"/>
    </location>
</feature>
<reference evidence="2 4" key="1">
    <citation type="journal article" date="2008" name="Science">
        <title>The Physcomitrella genome reveals evolutionary insights into the conquest of land by plants.</title>
        <authorList>
            <person name="Rensing S."/>
            <person name="Lang D."/>
            <person name="Zimmer A."/>
            <person name="Terry A."/>
            <person name="Salamov A."/>
            <person name="Shapiro H."/>
            <person name="Nishiyama T."/>
            <person name="Perroud P.-F."/>
            <person name="Lindquist E."/>
            <person name="Kamisugi Y."/>
            <person name="Tanahashi T."/>
            <person name="Sakakibara K."/>
            <person name="Fujita T."/>
            <person name="Oishi K."/>
            <person name="Shin-I T."/>
            <person name="Kuroki Y."/>
            <person name="Toyoda A."/>
            <person name="Suzuki Y."/>
            <person name="Hashimoto A."/>
            <person name="Yamaguchi K."/>
            <person name="Sugano A."/>
            <person name="Kohara Y."/>
            <person name="Fujiyama A."/>
            <person name="Anterola A."/>
            <person name="Aoki S."/>
            <person name="Ashton N."/>
            <person name="Barbazuk W.B."/>
            <person name="Barker E."/>
            <person name="Bennetzen J."/>
            <person name="Bezanilla M."/>
            <person name="Blankenship R."/>
            <person name="Cho S.H."/>
            <person name="Dutcher S."/>
            <person name="Estelle M."/>
            <person name="Fawcett J.A."/>
            <person name="Gundlach H."/>
            <person name="Hanada K."/>
            <person name="Heyl A."/>
            <person name="Hicks K.A."/>
            <person name="Hugh J."/>
            <person name="Lohr M."/>
            <person name="Mayer K."/>
            <person name="Melkozernov A."/>
            <person name="Murata T."/>
            <person name="Nelson D."/>
            <person name="Pils B."/>
            <person name="Prigge M."/>
            <person name="Reiss B."/>
            <person name="Renner T."/>
            <person name="Rombauts S."/>
            <person name="Rushton P."/>
            <person name="Sanderfoot A."/>
            <person name="Schween G."/>
            <person name="Shiu S.-H."/>
            <person name="Stueber K."/>
            <person name="Theodoulou F.L."/>
            <person name="Tu H."/>
            <person name="Van de Peer Y."/>
            <person name="Verrier P.J."/>
            <person name="Waters E."/>
            <person name="Wood A."/>
            <person name="Yang L."/>
            <person name="Cove D."/>
            <person name="Cuming A."/>
            <person name="Hasebe M."/>
            <person name="Lucas S."/>
            <person name="Mishler D.B."/>
            <person name="Reski R."/>
            <person name="Grigoriev I."/>
            <person name="Quatrano R.S."/>
            <person name="Boore J.L."/>
        </authorList>
    </citation>
    <scope>NUCLEOTIDE SEQUENCE [LARGE SCALE GENOMIC DNA]</scope>
    <source>
        <strain evidence="3 4">cv. Gransden 2004</strain>
    </source>
</reference>
<dbReference type="AlphaFoldDB" id="A0A2K1ICT6"/>
<dbReference type="Proteomes" id="UP000006727">
    <property type="component" value="Chromosome 26"/>
</dbReference>
<accession>A0A2K1ICT6</accession>
<name>A0A2K1ICT6_PHYPA</name>
<dbReference type="EnsemblPlants" id="Pp3c26_12651V3.1">
    <property type="protein sequence ID" value="PAC:32917771.CDS.1"/>
    <property type="gene ID" value="Pp3c26_12651"/>
</dbReference>
<proteinExistence type="predicted"/>
<evidence type="ECO:0000313" key="2">
    <source>
        <dbReference type="EMBL" id="PNR27093.1"/>
    </source>
</evidence>
<evidence type="ECO:0000313" key="3">
    <source>
        <dbReference type="EnsemblPlants" id="PAC:32917771.CDS.1"/>
    </source>
</evidence>
<keyword evidence="4" id="KW-1185">Reference proteome</keyword>